<protein>
    <recommendedName>
        <fullName evidence="6">Transferase</fullName>
    </recommendedName>
</protein>
<organism evidence="4 5">
    <name type="scientific">Nostoc cf. commune SO-36</name>
    <dbReference type="NCBI Taxonomy" id="449208"/>
    <lineage>
        <taxon>Bacteria</taxon>
        <taxon>Bacillati</taxon>
        <taxon>Cyanobacteriota</taxon>
        <taxon>Cyanophyceae</taxon>
        <taxon>Nostocales</taxon>
        <taxon>Nostocaceae</taxon>
        <taxon>Nostoc</taxon>
    </lineage>
</organism>
<evidence type="ECO:0000313" key="5">
    <source>
        <dbReference type="Proteomes" id="UP001055453"/>
    </source>
</evidence>
<dbReference type="CDD" id="cd04647">
    <property type="entry name" value="LbH_MAT_like"/>
    <property type="match status" value="1"/>
</dbReference>
<dbReference type="InterPro" id="IPR011004">
    <property type="entry name" value="Trimer_LpxA-like_sf"/>
</dbReference>
<dbReference type="RefSeq" id="WP_251955354.1">
    <property type="nucleotide sequence ID" value="NZ_AP025732.1"/>
</dbReference>
<accession>A0ABM7Z3A7</accession>
<keyword evidence="5" id="KW-1185">Reference proteome</keyword>
<dbReference type="SUPFAM" id="SSF51161">
    <property type="entry name" value="Trimeric LpxA-like enzymes"/>
    <property type="match status" value="1"/>
</dbReference>
<dbReference type="InterPro" id="IPR051159">
    <property type="entry name" value="Hexapeptide_acetyltransf"/>
</dbReference>
<keyword evidence="3" id="KW-0677">Repeat</keyword>
<evidence type="ECO:0000313" key="4">
    <source>
        <dbReference type="EMBL" id="BDI17468.1"/>
    </source>
</evidence>
<evidence type="ECO:0008006" key="6">
    <source>
        <dbReference type="Google" id="ProtNLM"/>
    </source>
</evidence>
<dbReference type="PROSITE" id="PS00101">
    <property type="entry name" value="HEXAPEP_TRANSFERASES"/>
    <property type="match status" value="1"/>
</dbReference>
<evidence type="ECO:0000256" key="1">
    <source>
        <dbReference type="ARBA" id="ARBA00007274"/>
    </source>
</evidence>
<dbReference type="EMBL" id="AP025732">
    <property type="protein sequence ID" value="BDI17468.1"/>
    <property type="molecule type" value="Genomic_DNA"/>
</dbReference>
<dbReference type="Gene3D" id="2.160.10.10">
    <property type="entry name" value="Hexapeptide repeat proteins"/>
    <property type="match status" value="1"/>
</dbReference>
<name>A0ABM7Z3A7_NOSCO</name>
<sequence length="207" mass="23481">MKEIKNKITNKLERLLEQWLVPRLVRWGEYLETKIRRYKHQELKSQLKFCGSGLRFKRDIKIDHPQNVSLGNKVYIGPDVLLDGRGGITIGDNTTLGFNVIILSANHDYQSNDLPYEYNVYIHKPVVIGRNVWIGGNVLIVPGVSIGDGAIVAAGTVVTTNVEPLAIVGNQPMRIIKYRNKEHYEKLANKQQIKPEISVNSDTEQHN</sequence>
<gene>
    <name evidence="4" type="ORF">ANSO36C_32700</name>
</gene>
<evidence type="ECO:0000256" key="3">
    <source>
        <dbReference type="ARBA" id="ARBA00022737"/>
    </source>
</evidence>
<keyword evidence="2" id="KW-0808">Transferase</keyword>
<comment type="similarity">
    <text evidence="1">Belongs to the transferase hexapeptide repeat family.</text>
</comment>
<evidence type="ECO:0000256" key="2">
    <source>
        <dbReference type="ARBA" id="ARBA00022679"/>
    </source>
</evidence>
<dbReference type="PANTHER" id="PTHR23416">
    <property type="entry name" value="SIALIC ACID SYNTHASE-RELATED"/>
    <property type="match status" value="1"/>
</dbReference>
<reference evidence="4" key="1">
    <citation type="submission" date="2022-04" db="EMBL/GenBank/DDBJ databases">
        <title>Complete genome sequence of a cyanobacterium, Nostoc sp. SO-36, isolated in Antarctica.</title>
        <authorList>
            <person name="Kanesaki Y."/>
            <person name="Effendi D."/>
            <person name="Sakamoto T."/>
            <person name="Ohtani S."/>
            <person name="Awai K."/>
        </authorList>
    </citation>
    <scope>NUCLEOTIDE SEQUENCE</scope>
    <source>
        <strain evidence="4">SO-36</strain>
    </source>
</reference>
<dbReference type="InterPro" id="IPR018357">
    <property type="entry name" value="Hexapep_transf_CS"/>
</dbReference>
<proteinExistence type="inferred from homology"/>
<dbReference type="Proteomes" id="UP001055453">
    <property type="component" value="Chromosome"/>
</dbReference>
<dbReference type="InterPro" id="IPR001451">
    <property type="entry name" value="Hexapep"/>
</dbReference>
<dbReference type="PANTHER" id="PTHR23416:SF23">
    <property type="entry name" value="ACETYLTRANSFERASE C18B11.09C-RELATED"/>
    <property type="match status" value="1"/>
</dbReference>
<dbReference type="Pfam" id="PF00132">
    <property type="entry name" value="Hexapep"/>
    <property type="match status" value="1"/>
</dbReference>